<dbReference type="Proteomes" id="UP000654075">
    <property type="component" value="Unassembled WGS sequence"/>
</dbReference>
<evidence type="ECO:0000313" key="3">
    <source>
        <dbReference type="Proteomes" id="UP000654075"/>
    </source>
</evidence>
<gene>
    <name evidence="2" type="ORF">PGLA1383_LOCUS48002</name>
</gene>
<protein>
    <submittedName>
        <fullName evidence="2">Uncharacterized protein</fullName>
    </submittedName>
</protein>
<dbReference type="EMBL" id="CAJNNV010030278">
    <property type="protein sequence ID" value="CAE8632002.1"/>
    <property type="molecule type" value="Genomic_DNA"/>
</dbReference>
<feature type="signal peptide" evidence="1">
    <location>
        <begin position="1"/>
        <end position="18"/>
    </location>
</feature>
<comment type="caution">
    <text evidence="2">The sequence shown here is derived from an EMBL/GenBank/DDBJ whole genome shotgun (WGS) entry which is preliminary data.</text>
</comment>
<feature type="chain" id="PRO_5032896164" evidence="1">
    <location>
        <begin position="19"/>
        <end position="302"/>
    </location>
</feature>
<proteinExistence type="predicted"/>
<evidence type="ECO:0000313" key="2">
    <source>
        <dbReference type="EMBL" id="CAE8632002.1"/>
    </source>
</evidence>
<organism evidence="2 3">
    <name type="scientific">Polarella glacialis</name>
    <name type="common">Dinoflagellate</name>
    <dbReference type="NCBI Taxonomy" id="89957"/>
    <lineage>
        <taxon>Eukaryota</taxon>
        <taxon>Sar</taxon>
        <taxon>Alveolata</taxon>
        <taxon>Dinophyceae</taxon>
        <taxon>Suessiales</taxon>
        <taxon>Suessiaceae</taxon>
        <taxon>Polarella</taxon>
    </lineage>
</organism>
<keyword evidence="1" id="KW-0732">Signal</keyword>
<keyword evidence="3" id="KW-1185">Reference proteome</keyword>
<sequence>MSLFLLLLFFFVCADSVAECLKSYVFPLYVKLCVRIRGQLTCLRRNLLPTSCCMYLVLGRRASVFGSQQVSNYAKLPAASTRLPLEGHKPRQLDRPHPLPFDGPLGNMEDPSWGSFFRKGVASACAPLAAATQNEEMYCKSDPRSSPAHYSLCSFNFETSACPPLAAANQQELHCKSDPRTAPASCSFCSLKFEADFLFTGVEQKEQHQRQCRASPRFAPASCSFCNKEFVSDVLGTGAEWAQQHELTCSFNPRFAPEECSFCDGEFVADFLFTGAEQKREHELQCRKNPGLAPGLLQLLSA</sequence>
<evidence type="ECO:0000256" key="1">
    <source>
        <dbReference type="SAM" id="SignalP"/>
    </source>
</evidence>
<accession>A0A813H2J0</accession>
<dbReference type="AlphaFoldDB" id="A0A813H2J0"/>
<name>A0A813H2J0_POLGL</name>
<reference evidence="2" key="1">
    <citation type="submission" date="2021-02" db="EMBL/GenBank/DDBJ databases">
        <authorList>
            <person name="Dougan E. K."/>
            <person name="Rhodes N."/>
            <person name="Thang M."/>
            <person name="Chan C."/>
        </authorList>
    </citation>
    <scope>NUCLEOTIDE SEQUENCE</scope>
</reference>